<protein>
    <submittedName>
        <fullName evidence="2">Uncharacterized protein</fullName>
    </submittedName>
</protein>
<evidence type="ECO:0000313" key="2">
    <source>
        <dbReference type="EMBL" id="KAJ3562454.1"/>
    </source>
</evidence>
<feature type="region of interest" description="Disordered" evidence="1">
    <location>
        <begin position="127"/>
        <end position="164"/>
    </location>
</feature>
<dbReference type="Proteomes" id="UP001148614">
    <property type="component" value="Unassembled WGS sequence"/>
</dbReference>
<dbReference type="AlphaFoldDB" id="A0A9W8N863"/>
<comment type="caution">
    <text evidence="2">The sequence shown here is derived from an EMBL/GenBank/DDBJ whole genome shotgun (WGS) entry which is preliminary data.</text>
</comment>
<sequence length="232" mass="26453">MQRERRQVKPLIVFTETGDPLAIVPVPLLEQSDWGVSEVVHIIIEAFDALKHDSKQMRQTVIDKLLHLVTPDAIPNKVVKVILTSTRPDAGFEDMFGMDNKLQYETRKDNILIRLSPVMARTCKHRSIMPKERRTRYPSDADNHFREPSAESRLTADDFDPASDEILPEQPIKRHSACDSELDEDFDIFDDSPRLDGARPSEHLTNTSLSIQQDISFTKSASTSQSSFDIYM</sequence>
<organism evidence="2 3">
    <name type="scientific">Xylaria arbuscula</name>
    <dbReference type="NCBI Taxonomy" id="114810"/>
    <lineage>
        <taxon>Eukaryota</taxon>
        <taxon>Fungi</taxon>
        <taxon>Dikarya</taxon>
        <taxon>Ascomycota</taxon>
        <taxon>Pezizomycotina</taxon>
        <taxon>Sordariomycetes</taxon>
        <taxon>Xylariomycetidae</taxon>
        <taxon>Xylariales</taxon>
        <taxon>Xylariaceae</taxon>
        <taxon>Xylaria</taxon>
    </lineage>
</organism>
<proteinExistence type="predicted"/>
<gene>
    <name evidence="2" type="ORF">NPX13_g8563</name>
</gene>
<dbReference type="EMBL" id="JANPWZ010001900">
    <property type="protein sequence ID" value="KAJ3562454.1"/>
    <property type="molecule type" value="Genomic_DNA"/>
</dbReference>
<accession>A0A9W8N863</accession>
<feature type="compositionally biased region" description="Basic and acidic residues" evidence="1">
    <location>
        <begin position="129"/>
        <end position="156"/>
    </location>
</feature>
<evidence type="ECO:0000313" key="3">
    <source>
        <dbReference type="Proteomes" id="UP001148614"/>
    </source>
</evidence>
<name>A0A9W8N863_9PEZI</name>
<evidence type="ECO:0000256" key="1">
    <source>
        <dbReference type="SAM" id="MobiDB-lite"/>
    </source>
</evidence>
<reference evidence="2" key="1">
    <citation type="submission" date="2022-07" db="EMBL/GenBank/DDBJ databases">
        <title>Genome Sequence of Xylaria arbuscula.</title>
        <authorList>
            <person name="Buettner E."/>
        </authorList>
    </citation>
    <scope>NUCLEOTIDE SEQUENCE</scope>
    <source>
        <strain evidence="2">VT107</strain>
    </source>
</reference>
<keyword evidence="3" id="KW-1185">Reference proteome</keyword>